<accession>A0AAW0FR03</accession>
<evidence type="ECO:0000313" key="2">
    <source>
        <dbReference type="Proteomes" id="UP001385951"/>
    </source>
</evidence>
<name>A0AAW0FR03_9APHY</name>
<comment type="caution">
    <text evidence="1">The sequence shown here is derived from an EMBL/GenBank/DDBJ whole genome shotgun (WGS) entry which is preliminary data.</text>
</comment>
<proteinExistence type="predicted"/>
<organism evidence="1 2">
    <name type="scientific">Cerrena zonata</name>
    <dbReference type="NCBI Taxonomy" id="2478898"/>
    <lineage>
        <taxon>Eukaryota</taxon>
        <taxon>Fungi</taxon>
        <taxon>Dikarya</taxon>
        <taxon>Basidiomycota</taxon>
        <taxon>Agaricomycotina</taxon>
        <taxon>Agaricomycetes</taxon>
        <taxon>Polyporales</taxon>
        <taxon>Cerrenaceae</taxon>
        <taxon>Cerrena</taxon>
    </lineage>
</organism>
<evidence type="ECO:0000313" key="1">
    <source>
        <dbReference type="EMBL" id="KAK7683291.1"/>
    </source>
</evidence>
<sequence length="212" mass="23738">MTTRTQFQVTRHALMQLTQGLTAIQLYACQPHSTLHYDPAIRVCSDTLRSIITTFRSTVARHAHETADFLLSNIFSNLLQDTISNEAKTLIIDRFFYAPDSDRPSLVGTKMRGVGNLRQRVEQLQATLNGSQVALQGQNIDTAMIHGNFEIVIGGIRTIHGFYEQICQTLETFRGQLDHGYVSIEDIQSEARWLAVISADLKAFASPDTPGW</sequence>
<protein>
    <submittedName>
        <fullName evidence="1">Uncharacterized protein</fullName>
    </submittedName>
</protein>
<dbReference type="EMBL" id="JASBNA010000031">
    <property type="protein sequence ID" value="KAK7683291.1"/>
    <property type="molecule type" value="Genomic_DNA"/>
</dbReference>
<dbReference type="Proteomes" id="UP001385951">
    <property type="component" value="Unassembled WGS sequence"/>
</dbReference>
<keyword evidence="2" id="KW-1185">Reference proteome</keyword>
<dbReference type="AlphaFoldDB" id="A0AAW0FR03"/>
<reference evidence="1 2" key="1">
    <citation type="submission" date="2022-09" db="EMBL/GenBank/DDBJ databases">
        <authorList>
            <person name="Palmer J.M."/>
        </authorList>
    </citation>
    <scope>NUCLEOTIDE SEQUENCE [LARGE SCALE GENOMIC DNA]</scope>
    <source>
        <strain evidence="1 2">DSM 7382</strain>
    </source>
</reference>
<gene>
    <name evidence="1" type="ORF">QCA50_013553</name>
</gene>